<reference evidence="2" key="1">
    <citation type="submission" date="2020-05" db="EMBL/GenBank/DDBJ databases">
        <title>WGS assembly of Panicum virgatum.</title>
        <authorList>
            <person name="Lovell J.T."/>
            <person name="Jenkins J."/>
            <person name="Shu S."/>
            <person name="Juenger T.E."/>
            <person name="Schmutz J."/>
        </authorList>
    </citation>
    <scope>NUCLEOTIDE SEQUENCE</scope>
    <source>
        <strain evidence="2">AP13</strain>
    </source>
</reference>
<accession>A0A8T0VW90</accession>
<keyword evidence="1" id="KW-0472">Membrane</keyword>
<evidence type="ECO:0000313" key="2">
    <source>
        <dbReference type="EMBL" id="KAG2637474.1"/>
    </source>
</evidence>
<protein>
    <submittedName>
        <fullName evidence="2">Uncharacterized protein</fullName>
    </submittedName>
</protein>
<comment type="caution">
    <text evidence="2">The sequence shown here is derived from an EMBL/GenBank/DDBJ whole genome shotgun (WGS) entry which is preliminary data.</text>
</comment>
<name>A0A8T0VW90_PANVG</name>
<dbReference type="AlphaFoldDB" id="A0A8T0VW90"/>
<evidence type="ECO:0000256" key="1">
    <source>
        <dbReference type="SAM" id="Phobius"/>
    </source>
</evidence>
<keyword evidence="3" id="KW-1185">Reference proteome</keyword>
<proteinExistence type="predicted"/>
<sequence length="53" mass="6160">MAQPEKIGNTMHSTSRFLEIKIFATWSLVLGFIFIIELHLSANNEWRILLPTM</sequence>
<organism evidence="2 3">
    <name type="scientific">Panicum virgatum</name>
    <name type="common">Blackwell switchgrass</name>
    <dbReference type="NCBI Taxonomy" id="38727"/>
    <lineage>
        <taxon>Eukaryota</taxon>
        <taxon>Viridiplantae</taxon>
        <taxon>Streptophyta</taxon>
        <taxon>Embryophyta</taxon>
        <taxon>Tracheophyta</taxon>
        <taxon>Spermatophyta</taxon>
        <taxon>Magnoliopsida</taxon>
        <taxon>Liliopsida</taxon>
        <taxon>Poales</taxon>
        <taxon>Poaceae</taxon>
        <taxon>PACMAD clade</taxon>
        <taxon>Panicoideae</taxon>
        <taxon>Panicodae</taxon>
        <taxon>Paniceae</taxon>
        <taxon>Panicinae</taxon>
        <taxon>Panicum</taxon>
        <taxon>Panicum sect. Hiantes</taxon>
    </lineage>
</organism>
<feature type="transmembrane region" description="Helical" evidence="1">
    <location>
        <begin position="20"/>
        <end position="40"/>
    </location>
</feature>
<dbReference type="Proteomes" id="UP000823388">
    <property type="component" value="Chromosome 2N"/>
</dbReference>
<keyword evidence="1" id="KW-0812">Transmembrane</keyword>
<evidence type="ECO:0000313" key="3">
    <source>
        <dbReference type="Proteomes" id="UP000823388"/>
    </source>
</evidence>
<keyword evidence="1" id="KW-1133">Transmembrane helix</keyword>
<dbReference type="EMBL" id="CM029040">
    <property type="protein sequence ID" value="KAG2637474.1"/>
    <property type="molecule type" value="Genomic_DNA"/>
</dbReference>
<gene>
    <name evidence="2" type="ORF">PVAP13_2NG521903</name>
</gene>